<feature type="transmembrane region" description="Helical" evidence="1">
    <location>
        <begin position="83"/>
        <end position="102"/>
    </location>
</feature>
<gene>
    <name evidence="2" type="ORF">PVAND_010659</name>
</gene>
<feature type="transmembrane region" description="Helical" evidence="1">
    <location>
        <begin position="12"/>
        <end position="38"/>
    </location>
</feature>
<protein>
    <submittedName>
        <fullName evidence="2">Uncharacterized protein</fullName>
    </submittedName>
</protein>
<keyword evidence="1" id="KW-0472">Membrane</keyword>
<keyword evidence="1" id="KW-1133">Transmembrane helix</keyword>
<evidence type="ECO:0000313" key="3">
    <source>
        <dbReference type="Proteomes" id="UP001107558"/>
    </source>
</evidence>
<feature type="transmembrane region" description="Helical" evidence="1">
    <location>
        <begin position="140"/>
        <end position="163"/>
    </location>
</feature>
<name>A0A9J6CGA0_POLVA</name>
<keyword evidence="3" id="KW-1185">Reference proteome</keyword>
<dbReference type="EMBL" id="JADBJN010000001">
    <property type="protein sequence ID" value="KAG5681202.1"/>
    <property type="molecule type" value="Genomic_DNA"/>
</dbReference>
<proteinExistence type="predicted"/>
<accession>A0A9J6CGA0</accession>
<comment type="caution">
    <text evidence="2">The sequence shown here is derived from an EMBL/GenBank/DDBJ whole genome shotgun (WGS) entry which is preliminary data.</text>
</comment>
<sequence>MVLMKYFCFCIPVRLGVIITSILDILNRLLILGVSLYYSADDIKKMASKIRGPLKDNMFDDKSKEIYEELIDYIKDYPSEFRWFYIVFSSSCIIACIINILASLTKFRWLSIPYIILGFIHIAIVLTVHVNYMLMMKKEWNLGILIAASCAGGFFILLLLYLWGVTVAMFQIIGIVNSKEYQESLARFSQPVTERVKNPKIRNIATIATEIYHEQNQEMLARDFYGVYKKTIRRI</sequence>
<reference evidence="2" key="1">
    <citation type="submission" date="2021-03" db="EMBL/GenBank/DDBJ databases">
        <title>Chromosome level genome of the anhydrobiotic midge Polypedilum vanderplanki.</title>
        <authorList>
            <person name="Yoshida Y."/>
            <person name="Kikawada T."/>
            <person name="Gusev O."/>
        </authorList>
    </citation>
    <scope>NUCLEOTIDE SEQUENCE</scope>
    <source>
        <strain evidence="2">NIAS01</strain>
        <tissue evidence="2">Whole body or cell culture</tissue>
    </source>
</reference>
<evidence type="ECO:0000256" key="1">
    <source>
        <dbReference type="SAM" id="Phobius"/>
    </source>
</evidence>
<keyword evidence="1" id="KW-0812">Transmembrane</keyword>
<dbReference type="Proteomes" id="UP001107558">
    <property type="component" value="Chromosome 1"/>
</dbReference>
<evidence type="ECO:0000313" key="2">
    <source>
        <dbReference type="EMBL" id="KAG5681202.1"/>
    </source>
</evidence>
<dbReference type="AlphaFoldDB" id="A0A9J6CGA0"/>
<feature type="transmembrane region" description="Helical" evidence="1">
    <location>
        <begin position="114"/>
        <end position="134"/>
    </location>
</feature>
<dbReference type="OrthoDB" id="8062551at2759"/>
<organism evidence="2 3">
    <name type="scientific">Polypedilum vanderplanki</name>
    <name type="common">Sleeping chironomid midge</name>
    <dbReference type="NCBI Taxonomy" id="319348"/>
    <lineage>
        <taxon>Eukaryota</taxon>
        <taxon>Metazoa</taxon>
        <taxon>Ecdysozoa</taxon>
        <taxon>Arthropoda</taxon>
        <taxon>Hexapoda</taxon>
        <taxon>Insecta</taxon>
        <taxon>Pterygota</taxon>
        <taxon>Neoptera</taxon>
        <taxon>Endopterygota</taxon>
        <taxon>Diptera</taxon>
        <taxon>Nematocera</taxon>
        <taxon>Chironomoidea</taxon>
        <taxon>Chironomidae</taxon>
        <taxon>Chironominae</taxon>
        <taxon>Polypedilum</taxon>
        <taxon>Polypedilum</taxon>
    </lineage>
</organism>